<evidence type="ECO:0000313" key="2">
    <source>
        <dbReference type="Proteomes" id="UP001317613"/>
    </source>
</evidence>
<proteinExistence type="predicted"/>
<evidence type="ECO:0000313" key="1">
    <source>
        <dbReference type="EMBL" id="BDQ63784.1"/>
    </source>
</evidence>
<gene>
    <name evidence="1" type="ORF">EfsSVR2332_38620</name>
</gene>
<reference evidence="1" key="1">
    <citation type="submission" date="2022-08" db="EMBL/GenBank/DDBJ databases">
        <title>Molecular epidemiological analysis of five strains of VanD-type vancomycin-resistant Enterococcus faecalis.</title>
        <authorList>
            <person name="Mimura K."/>
            <person name="Hashimoto Y."/>
            <person name="Tomita H."/>
        </authorList>
    </citation>
    <scope>NUCLEOTIDE SEQUENCE</scope>
    <source>
        <strain evidence="1">SVR2332</strain>
    </source>
</reference>
<organism evidence="1 2">
    <name type="scientific">Enterococcus faecalis</name>
    <name type="common">Streptococcus faecalis</name>
    <dbReference type="NCBI Taxonomy" id="1351"/>
    <lineage>
        <taxon>Bacteria</taxon>
        <taxon>Bacillati</taxon>
        <taxon>Bacillota</taxon>
        <taxon>Bacilli</taxon>
        <taxon>Lactobacillales</taxon>
        <taxon>Enterococcaceae</taxon>
        <taxon>Enterococcus</taxon>
    </lineage>
</organism>
<dbReference type="Proteomes" id="UP001317613">
    <property type="component" value="Chromosome"/>
</dbReference>
<sequence>MKQIKFKQLATFGLCCSLLGNSLTGVTAVAETVTIESSPTAESTKESPKERTETSEATTETSREEATQETEKQEKGKEAETEAAQVGVEQEETETSEVIQPDSVLLPASGIGVQAGNLASVHEQVASMGIPTRGRVTITVPDIRLGIGLNSLDKVTLNTADFDIVAKGRTVTTRGLAGGNFQSYLGTVIDFGTSKTNNSLDILIPSRTITAKYTAPYVFDGSVYYMNPINLTVPKYIKAISIKDNQTYNTFYIRRGFTYGVYAGSVNPTITKKSEVNYELSSDVSYNVSGDTLTRIFYSRVDNVNPEGQNSFQVSLPKQDIVVNVENRKVTENFKDVNGTAIPAPTDFTQGKQTSITNNDYTFTQEGTLPDTYTADGKTYKFKGWYKGKTKPETLETSKTPSYKVTYDDNDDLNVVYGETEAFEFPALTYQFGFVDESGQRVDASTIGLTYDNWYGELLTDNVADWQTITLEKGQVAPTKNNLKEITYPAQALERVAGRTSQYSAANLTFTLPKYYEKISVYNKTGTFDSAYPFPNIQVSSGSSIGSNAAKNFELKEAGSQSFVFNQPTAAAPVDIQVPAYLREVVYNPASTPTEAVYYTIDKPVYYYLTNRKVTENFVDASGAKITAPTGFKQGKQTVIDSDDFTYTQEGTLPYIYKINNKPYVLKGWYKGKEKPEKLNQITKEKPNISYPVSYDDQDDVTVVYDELKLAGNTIQFGFVNEQGNYIPPTSKFNVSTDIGEVTNATYAKLQTVNSTINGR</sequence>
<name>A0AC59HW13_ENTFL</name>
<accession>A0AC59HW13</accession>
<protein>
    <submittedName>
        <fullName evidence="1">Uncharacterized protein</fullName>
    </submittedName>
</protein>
<dbReference type="EMBL" id="AP026729">
    <property type="protein sequence ID" value="BDQ63784.1"/>
    <property type="molecule type" value="Genomic_DNA"/>
</dbReference>